<reference evidence="1" key="1">
    <citation type="submission" date="2018-02" db="EMBL/GenBank/DDBJ databases">
        <title>Rhizophora mucronata_Transcriptome.</title>
        <authorList>
            <person name="Meera S.P."/>
            <person name="Sreeshan A."/>
            <person name="Augustine A."/>
        </authorList>
    </citation>
    <scope>NUCLEOTIDE SEQUENCE</scope>
    <source>
        <tissue evidence="1">Leaf</tissue>
    </source>
</reference>
<accession>A0A2P2PTF9</accession>
<protein>
    <submittedName>
        <fullName evidence="1">Uncharacterized protein</fullName>
    </submittedName>
</protein>
<dbReference type="AlphaFoldDB" id="A0A2P2PTF9"/>
<dbReference type="EMBL" id="GGEC01077523">
    <property type="protein sequence ID" value="MBX58007.1"/>
    <property type="molecule type" value="Transcribed_RNA"/>
</dbReference>
<proteinExistence type="predicted"/>
<sequence>MFFLGKMVKFVVDIYISGKLILDFFEVANLKSHPYFWQ</sequence>
<evidence type="ECO:0000313" key="1">
    <source>
        <dbReference type="EMBL" id="MBX58007.1"/>
    </source>
</evidence>
<organism evidence="1">
    <name type="scientific">Rhizophora mucronata</name>
    <name type="common">Asiatic mangrove</name>
    <dbReference type="NCBI Taxonomy" id="61149"/>
    <lineage>
        <taxon>Eukaryota</taxon>
        <taxon>Viridiplantae</taxon>
        <taxon>Streptophyta</taxon>
        <taxon>Embryophyta</taxon>
        <taxon>Tracheophyta</taxon>
        <taxon>Spermatophyta</taxon>
        <taxon>Magnoliopsida</taxon>
        <taxon>eudicotyledons</taxon>
        <taxon>Gunneridae</taxon>
        <taxon>Pentapetalae</taxon>
        <taxon>rosids</taxon>
        <taxon>fabids</taxon>
        <taxon>Malpighiales</taxon>
        <taxon>Rhizophoraceae</taxon>
        <taxon>Rhizophora</taxon>
    </lineage>
</organism>
<name>A0A2P2PTF9_RHIMU</name>